<dbReference type="Gene3D" id="1.10.150.130">
    <property type="match status" value="1"/>
</dbReference>
<dbReference type="InterPro" id="IPR050090">
    <property type="entry name" value="Tyrosine_recombinase_XerCD"/>
</dbReference>
<name>A0A166UE29_9GAMM</name>
<protein>
    <recommendedName>
        <fullName evidence="5">Tyr recombinase domain-containing protein</fullName>
    </recommendedName>
</protein>
<reference evidence="6 7" key="1">
    <citation type="submission" date="2013-07" db="EMBL/GenBank/DDBJ databases">
        <title>Comparative Genomic and Metabolomic Analysis of Twelve Strains of Pseudoalteromonas luteoviolacea.</title>
        <authorList>
            <person name="Vynne N.G."/>
            <person name="Mansson M."/>
            <person name="Gram L."/>
        </authorList>
    </citation>
    <scope>NUCLEOTIDE SEQUENCE [LARGE SCALE GENOMIC DNA]</scope>
    <source>
        <strain evidence="6 7">DSM 6061</strain>
    </source>
</reference>
<dbReference type="InterPro" id="IPR011010">
    <property type="entry name" value="DNA_brk_join_enz"/>
</dbReference>
<keyword evidence="3" id="KW-0238">DNA-binding</keyword>
<dbReference type="PATRIC" id="fig|1365250.3.peg.5025"/>
<dbReference type="PANTHER" id="PTHR30349">
    <property type="entry name" value="PHAGE INTEGRASE-RELATED"/>
    <property type="match status" value="1"/>
</dbReference>
<dbReference type="PROSITE" id="PS51898">
    <property type="entry name" value="TYR_RECOMBINASE"/>
    <property type="match status" value="1"/>
</dbReference>
<dbReference type="EMBL" id="AUYB01000155">
    <property type="protein sequence ID" value="KZN29861.1"/>
    <property type="molecule type" value="Genomic_DNA"/>
</dbReference>
<dbReference type="InterPro" id="IPR013762">
    <property type="entry name" value="Integrase-like_cat_sf"/>
</dbReference>
<evidence type="ECO:0000256" key="3">
    <source>
        <dbReference type="ARBA" id="ARBA00023125"/>
    </source>
</evidence>
<dbReference type="Gene3D" id="1.10.443.10">
    <property type="entry name" value="Intergrase catalytic core"/>
    <property type="match status" value="1"/>
</dbReference>
<proteinExistence type="predicted"/>
<evidence type="ECO:0000313" key="7">
    <source>
        <dbReference type="Proteomes" id="UP000076643"/>
    </source>
</evidence>
<dbReference type="SUPFAM" id="SSF56349">
    <property type="entry name" value="DNA breaking-rejoining enzymes"/>
    <property type="match status" value="1"/>
</dbReference>
<evidence type="ECO:0000256" key="4">
    <source>
        <dbReference type="ARBA" id="ARBA00023172"/>
    </source>
</evidence>
<evidence type="ECO:0000313" key="6">
    <source>
        <dbReference type="EMBL" id="KZN29861.1"/>
    </source>
</evidence>
<dbReference type="Pfam" id="PF00589">
    <property type="entry name" value="Phage_integrase"/>
    <property type="match status" value="1"/>
</dbReference>
<evidence type="ECO:0000256" key="2">
    <source>
        <dbReference type="ARBA" id="ARBA00022908"/>
    </source>
</evidence>
<accession>A0A166UE29</accession>
<dbReference type="Proteomes" id="UP000076643">
    <property type="component" value="Unassembled WGS sequence"/>
</dbReference>
<sequence length="328" mass="37331">MHKSITVFEQSILESYGERRLADGYSVNTVEKQSNNLQLFLIWLHTQTQQCLTGVNQKHFDQYKVYLCRYVSPKTHAKLNPTTCRKRATDVRTFYKELMFMGILKSNPLQNAKSPKAPKPVVRALLTQEQIEWLMSQTVDFGMYGLRDRAILECYYGVAARRMELAQLTLKDIQLEGEKCFVLVEKGKGGKGRYIPLYPRTAFWLSQYLKHVRPKLASLCSSLHVFLDSRGKKFNGAQLSRLVRKYLLMAGLDVGAACNALRHSAATHLMEHGANVRDIQEYLGHSDISTTQVYLTVTQLQLRKTLSRCHPVALSEAPKGLAVKGYLN</sequence>
<comment type="caution">
    <text evidence="6">The sequence shown here is derived from an EMBL/GenBank/DDBJ whole genome shotgun (WGS) entry which is preliminary data.</text>
</comment>
<dbReference type="PANTHER" id="PTHR30349:SF81">
    <property type="entry name" value="TYROSINE RECOMBINASE XERC"/>
    <property type="match status" value="1"/>
</dbReference>
<keyword evidence="2" id="KW-0229">DNA integration</keyword>
<evidence type="ECO:0000256" key="1">
    <source>
        <dbReference type="ARBA" id="ARBA00022829"/>
    </source>
</evidence>
<keyword evidence="1" id="KW-0159">Chromosome partition</keyword>
<dbReference type="GO" id="GO:0007059">
    <property type="term" value="P:chromosome segregation"/>
    <property type="evidence" value="ECO:0007669"/>
    <property type="project" value="UniProtKB-KW"/>
</dbReference>
<gene>
    <name evidence="6" type="ORF">N475_25130</name>
</gene>
<dbReference type="GO" id="GO:0006310">
    <property type="term" value="P:DNA recombination"/>
    <property type="evidence" value="ECO:0007669"/>
    <property type="project" value="UniProtKB-KW"/>
</dbReference>
<dbReference type="InterPro" id="IPR002104">
    <property type="entry name" value="Integrase_catalytic"/>
</dbReference>
<organism evidence="6 7">
    <name type="scientific">Pseudoalteromonas luteoviolacea DSM 6061</name>
    <dbReference type="NCBI Taxonomy" id="1365250"/>
    <lineage>
        <taxon>Bacteria</taxon>
        <taxon>Pseudomonadati</taxon>
        <taxon>Pseudomonadota</taxon>
        <taxon>Gammaproteobacteria</taxon>
        <taxon>Alteromonadales</taxon>
        <taxon>Pseudoalteromonadaceae</taxon>
        <taxon>Pseudoalteromonas</taxon>
    </lineage>
</organism>
<keyword evidence="7" id="KW-1185">Reference proteome</keyword>
<evidence type="ECO:0000259" key="5">
    <source>
        <dbReference type="PROSITE" id="PS51898"/>
    </source>
</evidence>
<dbReference type="RefSeq" id="WP_063366081.1">
    <property type="nucleotide sequence ID" value="NZ_AQHB01000044.1"/>
</dbReference>
<dbReference type="AlphaFoldDB" id="A0A166UE29"/>
<dbReference type="GO" id="GO:0015074">
    <property type="term" value="P:DNA integration"/>
    <property type="evidence" value="ECO:0007669"/>
    <property type="project" value="UniProtKB-KW"/>
</dbReference>
<feature type="domain" description="Tyr recombinase" evidence="5">
    <location>
        <begin position="121"/>
        <end position="307"/>
    </location>
</feature>
<keyword evidence="4" id="KW-0233">DNA recombination</keyword>
<dbReference type="InterPro" id="IPR010998">
    <property type="entry name" value="Integrase_recombinase_N"/>
</dbReference>
<dbReference type="GO" id="GO:0003677">
    <property type="term" value="F:DNA binding"/>
    <property type="evidence" value="ECO:0007669"/>
    <property type="project" value="UniProtKB-KW"/>
</dbReference>